<organism evidence="2 3">
    <name type="scientific">Abrus precatorius</name>
    <name type="common">Indian licorice</name>
    <name type="synonym">Glycine abrus</name>
    <dbReference type="NCBI Taxonomy" id="3816"/>
    <lineage>
        <taxon>Eukaryota</taxon>
        <taxon>Viridiplantae</taxon>
        <taxon>Streptophyta</taxon>
        <taxon>Embryophyta</taxon>
        <taxon>Tracheophyta</taxon>
        <taxon>Spermatophyta</taxon>
        <taxon>Magnoliopsida</taxon>
        <taxon>eudicotyledons</taxon>
        <taxon>Gunneridae</taxon>
        <taxon>Pentapetalae</taxon>
        <taxon>rosids</taxon>
        <taxon>fabids</taxon>
        <taxon>Fabales</taxon>
        <taxon>Fabaceae</taxon>
        <taxon>Papilionoideae</taxon>
        <taxon>50 kb inversion clade</taxon>
        <taxon>NPAAA clade</taxon>
        <taxon>indigoferoid/millettioid clade</taxon>
        <taxon>Abreae</taxon>
        <taxon>Abrus</taxon>
    </lineage>
</organism>
<dbReference type="CDD" id="cd00121">
    <property type="entry name" value="MATH"/>
    <property type="match status" value="2"/>
</dbReference>
<dbReference type="Gene3D" id="2.60.210.10">
    <property type="entry name" value="Apoptosis, Tumor Necrosis Factor Receptor Associated Protein 2, Chain A"/>
    <property type="match status" value="2"/>
</dbReference>
<dbReference type="RefSeq" id="XP_027356833.1">
    <property type="nucleotide sequence ID" value="XM_027501032.1"/>
</dbReference>
<dbReference type="SMART" id="SM00061">
    <property type="entry name" value="MATH"/>
    <property type="match status" value="2"/>
</dbReference>
<dbReference type="AlphaFoldDB" id="A0A8B8LN66"/>
<gene>
    <name evidence="3" type="primary">LOC113866143</name>
</gene>
<dbReference type="InterPro" id="IPR008974">
    <property type="entry name" value="TRAF-like"/>
</dbReference>
<evidence type="ECO:0000313" key="2">
    <source>
        <dbReference type="Proteomes" id="UP000694853"/>
    </source>
</evidence>
<dbReference type="Proteomes" id="UP000694853">
    <property type="component" value="Unplaced"/>
</dbReference>
<dbReference type="PANTHER" id="PTHR46162:SF2">
    <property type="entry name" value="ANKYRIN REPEAT-CONTAINING PROTEIN-RELATED"/>
    <property type="match status" value="1"/>
</dbReference>
<dbReference type="GO" id="GO:0016301">
    <property type="term" value="F:kinase activity"/>
    <property type="evidence" value="ECO:0007669"/>
    <property type="project" value="UniProtKB-KW"/>
</dbReference>
<keyword evidence="3" id="KW-0808">Transferase</keyword>
<feature type="domain" description="MATH" evidence="1">
    <location>
        <begin position="16"/>
        <end position="151"/>
    </location>
</feature>
<evidence type="ECO:0000259" key="1">
    <source>
        <dbReference type="PROSITE" id="PS50144"/>
    </source>
</evidence>
<keyword evidence="3" id="KW-0418">Kinase</keyword>
<evidence type="ECO:0000313" key="3">
    <source>
        <dbReference type="RefSeq" id="XP_027356833.1"/>
    </source>
</evidence>
<accession>A0A8B8LN66</accession>
<sequence>MDIQEGISRLISNAPPTHYIVKVQLFSLLAKHSIERYESGEFDAGGYKWKLVLYPSGNKSKNVTDHISLYLTLQGASALHSDIEIYVNFRLFLLDQNNDNYLVIQDTFGKERRFTKIKVEWGFDQFISLKDFKDGSNGYLVDDECTFGAEVFVCRERNQGKGESLAMKDAITYKHVWRIGNFSKLGSECLVSKPFNTGNYKWILKLYPNAKGAGLGTNNLSLYMALADPSTFLPGSKIYTYITLRILDQKQSNHYYGKANYWISASSHEIGYSRFASLSSILNTYYGYVVNDTCVVEAEVTILGTVHRLS</sequence>
<proteinExistence type="predicted"/>
<dbReference type="InterPro" id="IPR002083">
    <property type="entry name" value="MATH/TRAF_dom"/>
</dbReference>
<reference evidence="2" key="1">
    <citation type="journal article" date="2019" name="Toxins">
        <title>Detection of Abrin-Like and Prepropulchellin-Like Toxin Genes and Transcripts Using Whole Genome Sequencing and Full-Length Transcript Sequencing of Abrus precatorius.</title>
        <authorList>
            <person name="Hovde B.T."/>
            <person name="Daligault H.E."/>
            <person name="Hanschen E.R."/>
            <person name="Kunde Y.A."/>
            <person name="Johnson M.B."/>
            <person name="Starkenburg S.R."/>
            <person name="Johnson S.L."/>
        </authorList>
    </citation>
    <scope>NUCLEOTIDE SEQUENCE [LARGE SCALE GENOMIC DNA]</scope>
</reference>
<dbReference type="GeneID" id="113866143"/>
<feature type="domain" description="MATH" evidence="1">
    <location>
        <begin position="172"/>
        <end position="300"/>
    </location>
</feature>
<dbReference type="PROSITE" id="PS50144">
    <property type="entry name" value="MATH"/>
    <property type="match status" value="2"/>
</dbReference>
<keyword evidence="2" id="KW-1185">Reference proteome</keyword>
<dbReference type="OrthoDB" id="1883087at2759"/>
<reference evidence="3" key="2">
    <citation type="submission" date="2025-08" db="UniProtKB">
        <authorList>
            <consortium name="RefSeq"/>
        </authorList>
    </citation>
    <scope>IDENTIFICATION</scope>
    <source>
        <tissue evidence="3">Young leaves</tissue>
    </source>
</reference>
<dbReference type="PANTHER" id="PTHR46162">
    <property type="entry name" value="TRAF-LIKE FAMILY PROTEIN"/>
    <property type="match status" value="1"/>
</dbReference>
<dbReference type="SUPFAM" id="SSF49599">
    <property type="entry name" value="TRAF domain-like"/>
    <property type="match status" value="2"/>
</dbReference>
<name>A0A8B8LN66_ABRPR</name>
<protein>
    <submittedName>
        <fullName evidence="3">Probable inactive serine/threonine-protein kinase fnkC</fullName>
    </submittedName>
</protein>
<dbReference type="KEGG" id="aprc:113866143"/>
<dbReference type="Pfam" id="PF22486">
    <property type="entry name" value="MATH_2"/>
    <property type="match status" value="2"/>
</dbReference>